<gene>
    <name evidence="1" type="primary">thiL</name>
    <name evidence="5" type="ORF">J07HQW2_02572</name>
</gene>
<sequence length="298" mass="30764">MDEGAALSQLSTTISQAGDDAAVISLDSVSLVITTDMLHEATDFPDGTTKYTAGWRAVGASLSDVAAMGGQAIAAVAVYGAPAFDSDELDSFIAGAIDVCEAVGGSYVGGDLDTTSELTVATTALGTVDHPSYRHGAQVGDCVCVSGSFGRTAAGLKAFAADDITYANELFQFTPRVRTGVALTEYTTAMMDSSDGLARSVHQLASASEVGMSLRWDSIPAHPGVKEYADDVSTQRELTTTIGEDFELVFTLPPTAVEDARGTTSAPLHVIGEVTESGSGITIDDEPLADEGYTHATD</sequence>
<feature type="binding site" evidence="1">
    <location>
        <position position="36"/>
    </location>
    <ligand>
        <name>Mg(2+)</name>
        <dbReference type="ChEBI" id="CHEBI:18420"/>
        <label>2</label>
    </ligand>
</feature>
<dbReference type="InterPro" id="IPR006283">
    <property type="entry name" value="ThiL-like"/>
</dbReference>
<dbReference type="InterPro" id="IPR036676">
    <property type="entry name" value="PurM-like_C_sf"/>
</dbReference>
<keyword evidence="1" id="KW-0784">Thiamine biosynthesis</keyword>
<reference evidence="5 6" key="1">
    <citation type="journal article" date="2013" name="PLoS ONE">
        <title>Assembly-driven community genomics of a hypersaline microbial ecosystem.</title>
        <authorList>
            <person name="Podell S."/>
            <person name="Ugalde J.A."/>
            <person name="Narasingarao P."/>
            <person name="Banfield J.F."/>
            <person name="Heidelberg K.B."/>
            <person name="Allen E.E."/>
        </authorList>
    </citation>
    <scope>NUCLEOTIDE SEQUENCE [LARGE SCALE GENOMIC DNA]</scope>
    <source>
        <strain evidence="6">J07HQW2</strain>
    </source>
</reference>
<dbReference type="UniPathway" id="UPA00060">
    <property type="reaction ID" value="UER00142"/>
</dbReference>
<dbReference type="InterPro" id="IPR036921">
    <property type="entry name" value="PurM-like_N_sf"/>
</dbReference>
<proteinExistence type="inferred from homology"/>
<comment type="miscellaneous">
    <text evidence="1">Reaction mechanism of ThiL seems to utilize a direct, inline transfer of the gamma-phosphate of ATP to TMP rather than a phosphorylated enzyme intermediate.</text>
</comment>
<feature type="binding site" evidence="1">
    <location>
        <position position="35"/>
    </location>
    <ligand>
        <name>Mg(2+)</name>
        <dbReference type="ChEBI" id="CHEBI:18420"/>
        <label>1</label>
    </ligand>
</feature>
<feature type="binding site" evidence="1">
    <location>
        <begin position="110"/>
        <end position="111"/>
    </location>
    <ligand>
        <name>ATP</name>
        <dbReference type="ChEBI" id="CHEBI:30616"/>
    </ligand>
</feature>
<dbReference type="Gene3D" id="3.90.650.10">
    <property type="entry name" value="PurM-like C-terminal domain"/>
    <property type="match status" value="1"/>
</dbReference>
<dbReference type="SUPFAM" id="SSF55326">
    <property type="entry name" value="PurM N-terminal domain-like"/>
    <property type="match status" value="1"/>
</dbReference>
<feature type="domain" description="PurM-like C-terminal" evidence="4">
    <location>
        <begin position="139"/>
        <end position="281"/>
    </location>
</feature>
<dbReference type="Gene3D" id="3.30.1330.10">
    <property type="entry name" value="PurM-like, N-terminal domain"/>
    <property type="match status" value="1"/>
</dbReference>
<feature type="binding site" evidence="1">
    <location>
        <position position="64"/>
    </location>
    <ligand>
        <name>Mg(2+)</name>
        <dbReference type="ChEBI" id="CHEBI:18420"/>
        <label>2</label>
    </ligand>
</feature>
<protein>
    <recommendedName>
        <fullName evidence="1">Thiamine-monophosphate kinase</fullName>
        <shortName evidence="1">TMP kinase</shortName>
        <shortName evidence="1">Thiamine-phosphate kinase</shortName>
        <ecNumber evidence="1">2.7.4.16</ecNumber>
    </recommendedName>
</protein>
<dbReference type="Pfam" id="PF02769">
    <property type="entry name" value="AIRS_C"/>
    <property type="match status" value="1"/>
</dbReference>
<comment type="pathway">
    <text evidence="1">Cofactor biosynthesis; thiamine diphosphate biosynthesis; thiamine diphosphate from thiamine phosphate: step 1/1.</text>
</comment>
<feature type="binding site" evidence="1">
    <location>
        <position position="20"/>
    </location>
    <ligand>
        <name>Mg(2+)</name>
        <dbReference type="ChEBI" id="CHEBI:18420"/>
        <label>4</label>
    </ligand>
</feature>
<dbReference type="SUPFAM" id="SSF56042">
    <property type="entry name" value="PurM C-terminal domain-like"/>
    <property type="match status" value="1"/>
</dbReference>
<accession>U1NGW7</accession>
<feature type="binding site" evidence="1">
    <location>
        <position position="36"/>
    </location>
    <ligand>
        <name>Mg(2+)</name>
        <dbReference type="ChEBI" id="CHEBI:18420"/>
        <label>1</label>
    </ligand>
</feature>
<comment type="function">
    <text evidence="1">Catalyzes the ATP-dependent phosphorylation of thiamine-monophosphate (TMP) to form thiamine-pyrophosphate (TPP), the active form of vitamin B1.</text>
</comment>
<comment type="catalytic activity">
    <reaction evidence="1">
        <text>thiamine phosphate + ATP = thiamine diphosphate + ADP</text>
        <dbReference type="Rhea" id="RHEA:15913"/>
        <dbReference type="ChEBI" id="CHEBI:30616"/>
        <dbReference type="ChEBI" id="CHEBI:37575"/>
        <dbReference type="ChEBI" id="CHEBI:58937"/>
        <dbReference type="ChEBI" id="CHEBI:456216"/>
        <dbReference type="EC" id="2.7.4.16"/>
    </reaction>
</comment>
<feature type="binding site" evidence="1">
    <location>
        <position position="134"/>
    </location>
    <ligand>
        <name>ATP</name>
        <dbReference type="ChEBI" id="CHEBI:30616"/>
    </ligand>
</feature>
<keyword evidence="1" id="KW-0479">Metal-binding</keyword>
<evidence type="ECO:0000259" key="4">
    <source>
        <dbReference type="Pfam" id="PF02769"/>
    </source>
</evidence>
<feature type="binding site" evidence="1">
    <location>
        <position position="194"/>
    </location>
    <ligand>
        <name>ATP</name>
        <dbReference type="ChEBI" id="CHEBI:30616"/>
    </ligand>
</feature>
<feature type="binding site" evidence="1">
    <location>
        <position position="20"/>
    </location>
    <ligand>
        <name>Mg(2+)</name>
        <dbReference type="ChEBI" id="CHEBI:18420"/>
        <label>3</label>
    </ligand>
</feature>
<dbReference type="GO" id="GO:0009229">
    <property type="term" value="P:thiamine diphosphate biosynthetic process"/>
    <property type="evidence" value="ECO:0007669"/>
    <property type="project" value="UniProtKB-UniRule"/>
</dbReference>
<comment type="similarity">
    <text evidence="1">Belongs to the thiamine-monophosphate kinase family.</text>
</comment>
<feature type="binding site" evidence="1">
    <location>
        <position position="195"/>
    </location>
    <ligand>
        <name>Mg(2+)</name>
        <dbReference type="ChEBI" id="CHEBI:18420"/>
        <label>5</label>
    </ligand>
</feature>
<dbReference type="AlphaFoldDB" id="U1NGW7"/>
<dbReference type="GO" id="GO:0009228">
    <property type="term" value="P:thiamine biosynthetic process"/>
    <property type="evidence" value="ECO:0007669"/>
    <property type="project" value="UniProtKB-KW"/>
</dbReference>
<dbReference type="eggNOG" id="arCOG00638">
    <property type="taxonomic scope" value="Archaea"/>
</dbReference>
<dbReference type="GO" id="GO:0009030">
    <property type="term" value="F:thiamine-phosphate kinase activity"/>
    <property type="evidence" value="ECO:0007669"/>
    <property type="project" value="UniProtKB-UniRule"/>
</dbReference>
<keyword evidence="1" id="KW-0547">Nucleotide-binding</keyword>
<feature type="binding site" evidence="1">
    <location>
        <position position="64"/>
    </location>
    <ligand>
        <name>Mg(2+)</name>
        <dbReference type="ChEBI" id="CHEBI:18420"/>
        <label>3</label>
    </ligand>
</feature>
<name>U1NGW7_9EURY</name>
<keyword evidence="1" id="KW-0460">Magnesium</keyword>
<feature type="region of interest" description="Disordered" evidence="2">
    <location>
        <begin position="278"/>
        <end position="298"/>
    </location>
</feature>
<dbReference type="GO" id="GO:0005524">
    <property type="term" value="F:ATP binding"/>
    <property type="evidence" value="ECO:0007669"/>
    <property type="project" value="UniProtKB-UniRule"/>
</dbReference>
<dbReference type="EMBL" id="KE356561">
    <property type="protein sequence ID" value="ERG96103.1"/>
    <property type="molecule type" value="Genomic_DNA"/>
</dbReference>
<comment type="caution">
    <text evidence="1">Lacks conserved residue(s) required for the propagation of feature annotation.</text>
</comment>
<dbReference type="RefSeq" id="WP_021055571.1">
    <property type="nucleotide sequence ID" value="NZ_KE356561.1"/>
</dbReference>
<feature type="binding site" evidence="1">
    <location>
        <position position="192"/>
    </location>
    <ligand>
        <name>Mg(2+)</name>
        <dbReference type="ChEBI" id="CHEBI:18420"/>
        <label>3</label>
    </ligand>
</feature>
<dbReference type="PIRSF" id="PIRSF005303">
    <property type="entry name" value="Thiam_monoph_kin"/>
    <property type="match status" value="1"/>
</dbReference>
<evidence type="ECO:0000256" key="1">
    <source>
        <dbReference type="HAMAP-Rule" id="MF_02128"/>
    </source>
</evidence>
<feature type="binding site" evidence="1">
    <location>
        <position position="293"/>
    </location>
    <ligand>
        <name>substrate</name>
    </ligand>
</feature>
<dbReference type="InterPro" id="IPR010918">
    <property type="entry name" value="PurM-like_C_dom"/>
</dbReference>
<organism evidence="5 6">
    <name type="scientific">Haloquadratum walsbyi J07HQW2</name>
    <dbReference type="NCBI Taxonomy" id="1238425"/>
    <lineage>
        <taxon>Archaea</taxon>
        <taxon>Methanobacteriati</taxon>
        <taxon>Methanobacteriota</taxon>
        <taxon>Stenosarchaea group</taxon>
        <taxon>Halobacteria</taxon>
        <taxon>Halobacteriales</taxon>
        <taxon>Haloferacaceae</taxon>
        <taxon>Haloquadratum</taxon>
    </lineage>
</organism>
<dbReference type="Pfam" id="PF00586">
    <property type="entry name" value="AIRS"/>
    <property type="match status" value="1"/>
</dbReference>
<dbReference type="EC" id="2.7.4.16" evidence="1"/>
<feature type="binding site" evidence="1">
    <location>
        <position position="43"/>
    </location>
    <ligand>
        <name>substrate</name>
    </ligand>
</feature>
<feature type="binding site" evidence="1">
    <location>
        <position position="244"/>
    </location>
    <ligand>
        <name>substrate</name>
    </ligand>
</feature>
<evidence type="ECO:0000313" key="6">
    <source>
        <dbReference type="Proteomes" id="UP000030710"/>
    </source>
</evidence>
<dbReference type="NCBIfam" id="TIGR01379">
    <property type="entry name" value="thiL"/>
    <property type="match status" value="1"/>
</dbReference>
<dbReference type="STRING" id="1238425.J07HQW2_02572"/>
<keyword evidence="1 5" id="KW-0418">Kinase</keyword>
<keyword evidence="1" id="KW-0067">ATP-binding</keyword>
<dbReference type="Proteomes" id="UP000030710">
    <property type="component" value="Unassembled WGS sequence"/>
</dbReference>
<feature type="binding site" evidence="1">
    <location>
        <position position="111"/>
    </location>
    <ligand>
        <name>Mg(2+)</name>
        <dbReference type="ChEBI" id="CHEBI:18420"/>
        <label>1</label>
    </ligand>
</feature>
<dbReference type="PANTHER" id="PTHR30270">
    <property type="entry name" value="THIAMINE-MONOPHOSPHATE KINASE"/>
    <property type="match status" value="1"/>
</dbReference>
<keyword evidence="1" id="KW-0808">Transferase</keyword>
<evidence type="ECO:0000256" key="2">
    <source>
        <dbReference type="SAM" id="MobiDB-lite"/>
    </source>
</evidence>
<dbReference type="PANTHER" id="PTHR30270:SF3">
    <property type="entry name" value="THIAMINE-MONOPHOSPHATE KINASE"/>
    <property type="match status" value="1"/>
</dbReference>
<dbReference type="CDD" id="cd02194">
    <property type="entry name" value="ThiL"/>
    <property type="match status" value="1"/>
</dbReference>
<dbReference type="GO" id="GO:0000287">
    <property type="term" value="F:magnesium ion binding"/>
    <property type="evidence" value="ECO:0007669"/>
    <property type="project" value="UniProtKB-UniRule"/>
</dbReference>
<feature type="binding site" evidence="1">
    <location>
        <position position="64"/>
    </location>
    <ligand>
        <name>Mg(2+)</name>
        <dbReference type="ChEBI" id="CHEBI:18420"/>
        <label>4</label>
    </ligand>
</feature>
<dbReference type="HAMAP" id="MF_02128">
    <property type="entry name" value="TMP_kinase"/>
    <property type="match status" value="1"/>
</dbReference>
<evidence type="ECO:0000259" key="3">
    <source>
        <dbReference type="Pfam" id="PF00586"/>
    </source>
</evidence>
<dbReference type="InterPro" id="IPR016188">
    <property type="entry name" value="PurM-like_N"/>
</dbReference>
<evidence type="ECO:0000313" key="5">
    <source>
        <dbReference type="EMBL" id="ERG96103.1"/>
    </source>
</evidence>
<feature type="binding site" evidence="1">
    <location>
        <position position="34"/>
    </location>
    <ligand>
        <name>Mg(2+)</name>
        <dbReference type="ChEBI" id="CHEBI:18420"/>
        <label>4</label>
    </ligand>
</feature>
<dbReference type="HOGENOM" id="CLU_046964_2_0_2"/>
<feature type="domain" description="PurM-like N-terminal" evidence="3">
    <location>
        <begin position="18"/>
        <end position="128"/>
    </location>
</feature>